<dbReference type="RefSeq" id="WP_147260580.1">
    <property type="nucleotide sequence ID" value="NZ_VIWU01000001.1"/>
</dbReference>
<evidence type="ECO:0000256" key="6">
    <source>
        <dbReference type="RuleBase" id="RU361277"/>
    </source>
</evidence>
<keyword evidence="3 6" id="KW-0479">Metal-binding</keyword>
<evidence type="ECO:0000313" key="8">
    <source>
        <dbReference type="EMBL" id="TWF82224.1"/>
    </source>
</evidence>
<dbReference type="InterPro" id="IPR013154">
    <property type="entry name" value="ADH-like_N"/>
</dbReference>
<dbReference type="PANTHER" id="PTHR43161:SF9">
    <property type="entry name" value="SORBITOL DEHYDROGENASE"/>
    <property type="match status" value="1"/>
</dbReference>
<dbReference type="AlphaFoldDB" id="A0A561T549"/>
<gene>
    <name evidence="8" type="ORF">FHX44_118169</name>
</gene>
<dbReference type="Gene3D" id="3.40.50.720">
    <property type="entry name" value="NAD(P)-binding Rossmann-like Domain"/>
    <property type="match status" value="1"/>
</dbReference>
<dbReference type="GO" id="GO:0008270">
    <property type="term" value="F:zinc ion binding"/>
    <property type="evidence" value="ECO:0007669"/>
    <property type="project" value="InterPro"/>
</dbReference>
<organism evidence="8 9">
    <name type="scientific">Pseudonocardia hierapolitana</name>
    <dbReference type="NCBI Taxonomy" id="1128676"/>
    <lineage>
        <taxon>Bacteria</taxon>
        <taxon>Bacillati</taxon>
        <taxon>Actinomycetota</taxon>
        <taxon>Actinomycetes</taxon>
        <taxon>Pseudonocardiales</taxon>
        <taxon>Pseudonocardiaceae</taxon>
        <taxon>Pseudonocardia</taxon>
    </lineage>
</organism>
<sequence>MPTTIPDSTRAAVLHGAGDLRIERLPVPRLGPDDVLVAVDAVGVCGSDMHYFASGRNGGNVLRQPTVLGHEASGVVTAAGADVALAVGTRVAVEPAVGCGRCATCRTGRYNLCPIGTCLGSPPTHGTISEYLVAPSRAIHPLPDAIGTELGSLIEPLAVAVWAVQRADVRAGHRVLVTGAGPIGILVAQVATAVGAAEVVVTDVVDDRLARAAELGATATINTGTTELGRTGMDRLIECSAHPAALWQGIHALGPAARATVVGQAPPSVDGLPLAFLQRFEIDLVTAFRYAHAFPAAIAFAASGRVDLAGILTGRFPLSATADALRAPGDDPSHLKVVVRPGS</sequence>
<evidence type="ECO:0000256" key="2">
    <source>
        <dbReference type="ARBA" id="ARBA00008072"/>
    </source>
</evidence>
<dbReference type="InterPro" id="IPR013149">
    <property type="entry name" value="ADH-like_C"/>
</dbReference>
<protein>
    <submittedName>
        <fullName evidence="8">L-iditol 2-dehydrogenase</fullName>
    </submittedName>
</protein>
<evidence type="ECO:0000313" key="9">
    <source>
        <dbReference type="Proteomes" id="UP000321261"/>
    </source>
</evidence>
<feature type="domain" description="Enoyl reductase (ER)" evidence="7">
    <location>
        <begin position="16"/>
        <end position="339"/>
    </location>
</feature>
<comment type="caution">
    <text evidence="8">The sequence shown here is derived from an EMBL/GenBank/DDBJ whole genome shotgun (WGS) entry which is preliminary data.</text>
</comment>
<dbReference type="SUPFAM" id="SSF51735">
    <property type="entry name" value="NAD(P)-binding Rossmann-fold domains"/>
    <property type="match status" value="1"/>
</dbReference>
<dbReference type="GO" id="GO:0016491">
    <property type="term" value="F:oxidoreductase activity"/>
    <property type="evidence" value="ECO:0007669"/>
    <property type="project" value="UniProtKB-KW"/>
</dbReference>
<comment type="cofactor">
    <cofactor evidence="1 6">
        <name>Zn(2+)</name>
        <dbReference type="ChEBI" id="CHEBI:29105"/>
    </cofactor>
</comment>
<comment type="similarity">
    <text evidence="2 6">Belongs to the zinc-containing alcohol dehydrogenase family.</text>
</comment>
<keyword evidence="5" id="KW-0560">Oxidoreductase</keyword>
<dbReference type="InterPro" id="IPR020843">
    <property type="entry name" value="ER"/>
</dbReference>
<dbReference type="InterPro" id="IPR036291">
    <property type="entry name" value="NAD(P)-bd_dom_sf"/>
</dbReference>
<evidence type="ECO:0000259" key="7">
    <source>
        <dbReference type="SMART" id="SM00829"/>
    </source>
</evidence>
<evidence type="ECO:0000256" key="4">
    <source>
        <dbReference type="ARBA" id="ARBA00022833"/>
    </source>
</evidence>
<dbReference type="Pfam" id="PF00107">
    <property type="entry name" value="ADH_zinc_N"/>
    <property type="match status" value="1"/>
</dbReference>
<name>A0A561T549_9PSEU</name>
<dbReference type="PROSITE" id="PS00059">
    <property type="entry name" value="ADH_ZINC"/>
    <property type="match status" value="1"/>
</dbReference>
<dbReference type="InterPro" id="IPR011032">
    <property type="entry name" value="GroES-like_sf"/>
</dbReference>
<dbReference type="PANTHER" id="PTHR43161">
    <property type="entry name" value="SORBITOL DEHYDROGENASE"/>
    <property type="match status" value="1"/>
</dbReference>
<dbReference type="Proteomes" id="UP000321261">
    <property type="component" value="Unassembled WGS sequence"/>
</dbReference>
<dbReference type="EMBL" id="VIWU01000001">
    <property type="protein sequence ID" value="TWF82224.1"/>
    <property type="molecule type" value="Genomic_DNA"/>
</dbReference>
<dbReference type="SUPFAM" id="SSF50129">
    <property type="entry name" value="GroES-like"/>
    <property type="match status" value="1"/>
</dbReference>
<keyword evidence="9" id="KW-1185">Reference proteome</keyword>
<accession>A0A561T549</accession>
<proteinExistence type="inferred from homology"/>
<evidence type="ECO:0000256" key="5">
    <source>
        <dbReference type="ARBA" id="ARBA00023002"/>
    </source>
</evidence>
<evidence type="ECO:0000256" key="3">
    <source>
        <dbReference type="ARBA" id="ARBA00022723"/>
    </source>
</evidence>
<dbReference type="Pfam" id="PF08240">
    <property type="entry name" value="ADH_N"/>
    <property type="match status" value="1"/>
</dbReference>
<dbReference type="Gene3D" id="3.90.180.10">
    <property type="entry name" value="Medium-chain alcohol dehydrogenases, catalytic domain"/>
    <property type="match status" value="1"/>
</dbReference>
<dbReference type="OrthoDB" id="3987021at2"/>
<dbReference type="SMART" id="SM00829">
    <property type="entry name" value="PKS_ER"/>
    <property type="match status" value="1"/>
</dbReference>
<dbReference type="InterPro" id="IPR002328">
    <property type="entry name" value="ADH_Zn_CS"/>
</dbReference>
<keyword evidence="4 6" id="KW-0862">Zinc</keyword>
<evidence type="ECO:0000256" key="1">
    <source>
        <dbReference type="ARBA" id="ARBA00001947"/>
    </source>
</evidence>
<reference evidence="8 9" key="1">
    <citation type="submission" date="2019-06" db="EMBL/GenBank/DDBJ databases">
        <title>Sequencing the genomes of 1000 actinobacteria strains.</title>
        <authorList>
            <person name="Klenk H.-P."/>
        </authorList>
    </citation>
    <scope>NUCLEOTIDE SEQUENCE [LARGE SCALE GENOMIC DNA]</scope>
    <source>
        <strain evidence="8 9">DSM 45671</strain>
    </source>
</reference>